<evidence type="ECO:0000256" key="2">
    <source>
        <dbReference type="ARBA" id="ARBA00005051"/>
    </source>
</evidence>
<dbReference type="eggNOG" id="COG0801">
    <property type="taxonomic scope" value="Bacteria"/>
</dbReference>
<accession>K0J162</accession>
<dbReference type="Pfam" id="PF01288">
    <property type="entry name" value="HPPK"/>
    <property type="match status" value="1"/>
</dbReference>
<dbReference type="GO" id="GO:0005524">
    <property type="term" value="F:ATP binding"/>
    <property type="evidence" value="ECO:0007669"/>
    <property type="project" value="UniProtKB-KW"/>
</dbReference>
<evidence type="ECO:0000256" key="6">
    <source>
        <dbReference type="ARBA" id="ARBA00022777"/>
    </source>
</evidence>
<dbReference type="PATRIC" id="fig|698758.3.peg.87"/>
<dbReference type="SUPFAM" id="SSF55083">
    <property type="entry name" value="6-hydroxymethyl-7,8-dihydropterin pyrophosphokinase, HPPK"/>
    <property type="match status" value="1"/>
</dbReference>
<dbReference type="PANTHER" id="PTHR43071">
    <property type="entry name" value="2-AMINO-4-HYDROXY-6-HYDROXYMETHYLDIHYDROPTERIDINE PYROPHOSPHOKINASE"/>
    <property type="match status" value="1"/>
</dbReference>
<dbReference type="STRING" id="698758.AXY_00890"/>
<dbReference type="CDD" id="cd00483">
    <property type="entry name" value="HPPK"/>
    <property type="match status" value="1"/>
</dbReference>
<dbReference type="KEGG" id="axl:AXY_00890"/>
<dbReference type="OrthoDB" id="9808041at2"/>
<dbReference type="RefSeq" id="WP_015008828.1">
    <property type="nucleotide sequence ID" value="NC_018704.1"/>
</dbReference>
<evidence type="ECO:0000256" key="8">
    <source>
        <dbReference type="ARBA" id="ARBA00022909"/>
    </source>
</evidence>
<dbReference type="Proteomes" id="UP000006294">
    <property type="component" value="Chromosome"/>
</dbReference>
<evidence type="ECO:0000259" key="9">
    <source>
        <dbReference type="PROSITE" id="PS00794"/>
    </source>
</evidence>
<dbReference type="GO" id="GO:0046654">
    <property type="term" value="P:tetrahydrofolate biosynthetic process"/>
    <property type="evidence" value="ECO:0007669"/>
    <property type="project" value="UniProtKB-UniPathway"/>
</dbReference>
<dbReference type="NCBIfam" id="TIGR01498">
    <property type="entry name" value="folK"/>
    <property type="match status" value="1"/>
</dbReference>
<feature type="domain" description="7,8-dihydro-6-hydroxymethylpterin-pyrophosphokinase" evidence="9">
    <location>
        <begin position="88"/>
        <end position="99"/>
    </location>
</feature>
<evidence type="ECO:0000256" key="4">
    <source>
        <dbReference type="ARBA" id="ARBA00022679"/>
    </source>
</evidence>
<dbReference type="EMBL" id="AP012050">
    <property type="protein sequence ID" value="BAM46221.1"/>
    <property type="molecule type" value="Genomic_DNA"/>
</dbReference>
<dbReference type="GO" id="GO:0016301">
    <property type="term" value="F:kinase activity"/>
    <property type="evidence" value="ECO:0007669"/>
    <property type="project" value="UniProtKB-KW"/>
</dbReference>
<sequence length="176" mass="20287">MNKAYIALGSNINPRNEFLEQAINEIEQIKQTSIVKLSSIYETDPVGFEDQEKFLNQVIEIETNCSAVELLEECQMIERKLGRKREVRWGPRTIDLDILLYNQENIMMNQLVIPHPRMHVRAFVLVPLVEVNPNLVIPTINKTVTEQLSLITNEEKRGVVKWIKKDGEDGSKLTES</sequence>
<comment type="catalytic activity">
    <reaction evidence="1">
        <text>6-hydroxymethyl-7,8-dihydropterin + ATP = (7,8-dihydropterin-6-yl)methyl diphosphate + AMP + H(+)</text>
        <dbReference type="Rhea" id="RHEA:11412"/>
        <dbReference type="ChEBI" id="CHEBI:15378"/>
        <dbReference type="ChEBI" id="CHEBI:30616"/>
        <dbReference type="ChEBI" id="CHEBI:44841"/>
        <dbReference type="ChEBI" id="CHEBI:72950"/>
        <dbReference type="ChEBI" id="CHEBI:456215"/>
        <dbReference type="EC" id="2.7.6.3"/>
    </reaction>
</comment>
<keyword evidence="7" id="KW-0067">ATP-binding</keyword>
<dbReference type="InterPro" id="IPR035907">
    <property type="entry name" value="Hppk_sf"/>
</dbReference>
<dbReference type="PROSITE" id="PS00794">
    <property type="entry name" value="HPPK"/>
    <property type="match status" value="1"/>
</dbReference>
<evidence type="ECO:0000256" key="5">
    <source>
        <dbReference type="ARBA" id="ARBA00022741"/>
    </source>
</evidence>
<evidence type="ECO:0000313" key="10">
    <source>
        <dbReference type="EMBL" id="BAM46221.1"/>
    </source>
</evidence>
<comment type="pathway">
    <text evidence="2">Cofactor biosynthesis; tetrahydrofolate biosynthesis; 2-amino-4-hydroxy-6-hydroxymethyl-7,8-dihydropteridine diphosphate from 7,8-dihydroneopterin triphosphate: step 4/4.</text>
</comment>
<reference evidence="10 11" key="1">
    <citation type="submission" date="2011-01" db="EMBL/GenBank/DDBJ databases">
        <title>Whole genome sequence of Amphibacillus xylinus NBRC 15112.</title>
        <authorList>
            <person name="Nakazawa H."/>
            <person name="Katano Y."/>
            <person name="Nakamura S."/>
            <person name="Sasagawa M."/>
            <person name="Fukada J."/>
            <person name="Arai T."/>
            <person name="Sasakura N."/>
            <person name="Mochizuki D."/>
            <person name="Hosoyama A."/>
            <person name="Harada K."/>
            <person name="Horikawa H."/>
            <person name="Kato Y."/>
            <person name="Harada T."/>
            <person name="Sasaki K."/>
            <person name="Sekiguchi M."/>
            <person name="Hodoyama M."/>
            <person name="Nishiko R."/>
            <person name="Narita H."/>
            <person name="Hanamaki A."/>
            <person name="Hata C."/>
            <person name="Konno Y."/>
            <person name="Niimura Y."/>
            <person name="Yamazaki S."/>
            <person name="Fujita N."/>
        </authorList>
    </citation>
    <scope>NUCLEOTIDE SEQUENCE [LARGE SCALE GENOMIC DNA]</scope>
    <source>
        <strain evidence="11">ATCC 51415 / DSM 6626 / JCM 7361 / LMG 17667 / NBRC 15112 / Ep01</strain>
    </source>
</reference>
<dbReference type="GO" id="GO:0046656">
    <property type="term" value="P:folic acid biosynthetic process"/>
    <property type="evidence" value="ECO:0007669"/>
    <property type="project" value="UniProtKB-KW"/>
</dbReference>
<keyword evidence="8" id="KW-0289">Folate biosynthesis</keyword>
<evidence type="ECO:0000256" key="1">
    <source>
        <dbReference type="ARBA" id="ARBA00000198"/>
    </source>
</evidence>
<evidence type="ECO:0000256" key="3">
    <source>
        <dbReference type="ARBA" id="ARBA00013253"/>
    </source>
</evidence>
<dbReference type="UniPathway" id="UPA00077">
    <property type="reaction ID" value="UER00155"/>
</dbReference>
<organism evidence="10 11">
    <name type="scientific">Amphibacillus xylanus (strain ATCC 51415 / DSM 6626 / JCM 7361 / LMG 17667 / NBRC 15112 / Ep01)</name>
    <dbReference type="NCBI Taxonomy" id="698758"/>
    <lineage>
        <taxon>Bacteria</taxon>
        <taxon>Bacillati</taxon>
        <taxon>Bacillota</taxon>
        <taxon>Bacilli</taxon>
        <taxon>Bacillales</taxon>
        <taxon>Bacillaceae</taxon>
        <taxon>Amphibacillus</taxon>
    </lineage>
</organism>
<dbReference type="InterPro" id="IPR000550">
    <property type="entry name" value="Hppk"/>
</dbReference>
<dbReference type="AlphaFoldDB" id="K0J162"/>
<keyword evidence="6 10" id="KW-0418">Kinase</keyword>
<protein>
    <recommendedName>
        <fullName evidence="3">2-amino-4-hydroxy-6-hydroxymethyldihydropteridine diphosphokinase</fullName>
        <ecNumber evidence="3">2.7.6.3</ecNumber>
    </recommendedName>
</protein>
<keyword evidence="4 10" id="KW-0808">Transferase</keyword>
<dbReference type="Gene3D" id="3.30.70.560">
    <property type="entry name" value="7,8-Dihydro-6-hydroxymethylpterin-pyrophosphokinase HPPK"/>
    <property type="match status" value="1"/>
</dbReference>
<keyword evidence="5" id="KW-0547">Nucleotide-binding</keyword>
<dbReference type="GO" id="GO:0003848">
    <property type="term" value="F:2-amino-4-hydroxy-6-hydroxymethyldihydropteridine diphosphokinase activity"/>
    <property type="evidence" value="ECO:0007669"/>
    <property type="project" value="UniProtKB-EC"/>
</dbReference>
<gene>
    <name evidence="10" type="primary">folK</name>
    <name evidence="10" type="ordered locus">AXY_00890</name>
</gene>
<evidence type="ECO:0000256" key="7">
    <source>
        <dbReference type="ARBA" id="ARBA00022840"/>
    </source>
</evidence>
<dbReference type="EC" id="2.7.6.3" evidence="3"/>
<proteinExistence type="predicted"/>
<keyword evidence="11" id="KW-1185">Reference proteome</keyword>
<name>K0J162_AMPXN</name>
<evidence type="ECO:0000313" key="11">
    <source>
        <dbReference type="Proteomes" id="UP000006294"/>
    </source>
</evidence>
<dbReference type="HOGENOM" id="CLU_097916_1_2_9"/>
<dbReference type="PANTHER" id="PTHR43071:SF1">
    <property type="entry name" value="2-AMINO-4-HYDROXY-6-HYDROXYMETHYLDIHYDROPTERIDINE PYROPHOSPHOKINASE"/>
    <property type="match status" value="1"/>
</dbReference>